<evidence type="ECO:0000256" key="4">
    <source>
        <dbReference type="SAM" id="MobiDB-lite"/>
    </source>
</evidence>
<feature type="coiled-coil region" evidence="3">
    <location>
        <begin position="547"/>
        <end position="651"/>
    </location>
</feature>
<reference evidence="5 6" key="1">
    <citation type="submission" date="2022-12" db="EMBL/GenBank/DDBJ databases">
        <title>Chromosome-scale assembly of the Ensete ventricosum genome.</title>
        <authorList>
            <person name="Dussert Y."/>
            <person name="Stocks J."/>
            <person name="Wendawek A."/>
            <person name="Woldeyes F."/>
            <person name="Nichols R.A."/>
            <person name="Borrell J.S."/>
        </authorList>
    </citation>
    <scope>NUCLEOTIDE SEQUENCE [LARGE SCALE GENOMIC DNA]</scope>
    <source>
        <strain evidence="6">cv. Maze</strain>
        <tissue evidence="5">Seeds</tissue>
    </source>
</reference>
<proteinExistence type="inferred from homology"/>
<dbReference type="EMBL" id="JAQQAF010000003">
    <property type="protein sequence ID" value="KAJ8499346.1"/>
    <property type="molecule type" value="Genomic_DNA"/>
</dbReference>
<evidence type="ECO:0000313" key="6">
    <source>
        <dbReference type="Proteomes" id="UP001222027"/>
    </source>
</evidence>
<evidence type="ECO:0000256" key="3">
    <source>
        <dbReference type="SAM" id="Coils"/>
    </source>
</evidence>
<accession>A0AAV8RJL0</accession>
<feature type="region of interest" description="Disordered" evidence="4">
    <location>
        <begin position="135"/>
        <end position="172"/>
    </location>
</feature>
<feature type="region of interest" description="Disordered" evidence="4">
    <location>
        <begin position="64"/>
        <end position="100"/>
    </location>
</feature>
<name>A0AAV8RJL0_ENSVE</name>
<feature type="compositionally biased region" description="Polar residues" evidence="4">
    <location>
        <begin position="157"/>
        <end position="170"/>
    </location>
</feature>
<keyword evidence="2 3" id="KW-0175">Coiled coil</keyword>
<evidence type="ECO:0000256" key="1">
    <source>
        <dbReference type="ARBA" id="ARBA00009778"/>
    </source>
</evidence>
<evidence type="ECO:0000313" key="5">
    <source>
        <dbReference type="EMBL" id="KAJ8499346.1"/>
    </source>
</evidence>
<feature type="compositionally biased region" description="Basic and acidic residues" evidence="4">
    <location>
        <begin position="91"/>
        <end position="100"/>
    </location>
</feature>
<feature type="compositionally biased region" description="Acidic residues" evidence="4">
    <location>
        <begin position="81"/>
        <end position="90"/>
    </location>
</feature>
<keyword evidence="6" id="KW-1185">Reference proteome</keyword>
<feature type="region of interest" description="Disordered" evidence="4">
    <location>
        <begin position="688"/>
        <end position="713"/>
    </location>
</feature>
<comment type="caution">
    <text evidence="5">The sequence shown here is derived from an EMBL/GenBank/DDBJ whole genome shotgun (WGS) entry which is preliminary data.</text>
</comment>
<evidence type="ECO:0000256" key="2">
    <source>
        <dbReference type="ARBA" id="ARBA00023054"/>
    </source>
</evidence>
<dbReference type="PANTHER" id="PTHR34224:SF4">
    <property type="entry name" value="INTERACTOR OF CONSTITUTIVE ACTIVE ROPS 2, CHLOROPLASTIC"/>
    <property type="match status" value="1"/>
</dbReference>
<comment type="similarity">
    <text evidence="1">Belongs to the ICR family.</text>
</comment>
<dbReference type="Proteomes" id="UP001222027">
    <property type="component" value="Unassembled WGS sequence"/>
</dbReference>
<dbReference type="PANTHER" id="PTHR34224">
    <property type="entry name" value="INTERACTOR OF CONSTITUTIVE ACTIVE ROPS 2, CHLOROPLASTIC-RELATED"/>
    <property type="match status" value="1"/>
</dbReference>
<feature type="coiled-coil region" evidence="3">
    <location>
        <begin position="345"/>
        <end position="421"/>
    </location>
</feature>
<dbReference type="AlphaFoldDB" id="A0AAV8RJL0"/>
<feature type="coiled-coil region" evidence="3">
    <location>
        <begin position="197"/>
        <end position="245"/>
    </location>
</feature>
<dbReference type="InterPro" id="IPR029688">
    <property type="entry name" value="ICR"/>
</dbReference>
<sequence length="713" mass="80214">MGVTQPDHHMLVGLSSYSGSLASSDADTNIGSSCRSLYSFLGLRGTPPTTTSTYLLSPALLAKQRTVSRGPGNRKHKQEQQEEEEKEDLEGERRKSNEEDFKSCASFGRDDTMRLACHKINNAISMQISKTRNGYTEVPSKACPVRPRSKRPMKVTGSESNTSSAINQSRHLTDTSPKIECRTAKAVETERRRPSRVTELECQITQLQEDLKKTRDQLNLTESSKRRAQQEAEEAKKKLLVMSLKLADSQGQMEELSAAEEARIQELRKISQERDRAWQSELEAIQNQHSVDTAALASSMNEMRRLKLKLEMVLRSEGALAKKSEVDHLEIQFSKTNLAEASFTIENLKVQLRSSEKAESEAKSTLTETRRQLEAAQSTIESLLSDGSKLMESFSIVATELKESRSRVKSLEETVKKLQQEQFTAHIKPSINFGNPKKICFGSSDSEAKQLMSAVEDALIEYQQEQILSVVKLQCNYEMMDKMSTDARLRESELKLRVSEAESEISVLQANLFDREVELRRISDMNKKLLADIDKRREHQIQSEADVIALKSELADKETALRRLSEDNEKLKLELRRAETEKHNACEAAVADMKTAKAALTKLGFISEEAEKNSERAARAMEELNAAHAVKTEMEAELRRLKVQAEQWRKAAETAIVMLTADQTACSADSDYRSAAGKLMSLQFSADLDDESPGKKKSHVLGRIRGMWNKDQK</sequence>
<protein>
    <submittedName>
        <fullName evidence="5">Uncharacterized protein</fullName>
    </submittedName>
</protein>
<organism evidence="5 6">
    <name type="scientific">Ensete ventricosum</name>
    <name type="common">Abyssinian banana</name>
    <name type="synonym">Musa ensete</name>
    <dbReference type="NCBI Taxonomy" id="4639"/>
    <lineage>
        <taxon>Eukaryota</taxon>
        <taxon>Viridiplantae</taxon>
        <taxon>Streptophyta</taxon>
        <taxon>Embryophyta</taxon>
        <taxon>Tracheophyta</taxon>
        <taxon>Spermatophyta</taxon>
        <taxon>Magnoliopsida</taxon>
        <taxon>Liliopsida</taxon>
        <taxon>Zingiberales</taxon>
        <taxon>Musaceae</taxon>
        <taxon>Ensete</taxon>
    </lineage>
</organism>
<gene>
    <name evidence="5" type="ORF">OPV22_009898</name>
</gene>